<evidence type="ECO:0000256" key="4">
    <source>
        <dbReference type="ARBA" id="ARBA00022840"/>
    </source>
</evidence>
<dbReference type="Gene3D" id="1.10.10.160">
    <property type="match status" value="1"/>
</dbReference>
<evidence type="ECO:0000259" key="7">
    <source>
        <dbReference type="PROSITE" id="PS51198"/>
    </source>
</evidence>
<evidence type="ECO:0000313" key="8">
    <source>
        <dbReference type="EMBL" id="GED28766.1"/>
    </source>
</evidence>
<protein>
    <submittedName>
        <fullName evidence="8">DNA helicase</fullName>
    </submittedName>
</protein>
<keyword evidence="5" id="KW-0238">DNA-binding</keyword>
<dbReference type="RefSeq" id="WP_122952929.1">
    <property type="nucleotide sequence ID" value="NZ_BJOD01000104.1"/>
</dbReference>
<dbReference type="Gene3D" id="3.40.50.300">
    <property type="entry name" value="P-loop containing nucleotide triphosphate hydrolases"/>
    <property type="match status" value="1"/>
</dbReference>
<gene>
    <name evidence="8" type="ORF">BAG01nite_48680</name>
    <name evidence="9" type="ORF">EB820_12435</name>
</gene>
<keyword evidence="2 6" id="KW-0378">Hydrolase</keyword>
<keyword evidence="4 6" id="KW-0067">ATP-binding</keyword>
<evidence type="ECO:0000256" key="6">
    <source>
        <dbReference type="PROSITE-ProRule" id="PRU00560"/>
    </source>
</evidence>
<evidence type="ECO:0000256" key="1">
    <source>
        <dbReference type="ARBA" id="ARBA00022741"/>
    </source>
</evidence>
<dbReference type="SUPFAM" id="SSF52540">
    <property type="entry name" value="P-loop containing nucleoside triphosphate hydrolases"/>
    <property type="match status" value="1"/>
</dbReference>
<dbReference type="Proteomes" id="UP000317180">
    <property type="component" value="Unassembled WGS sequence"/>
</dbReference>
<evidence type="ECO:0000256" key="2">
    <source>
        <dbReference type="ARBA" id="ARBA00022801"/>
    </source>
</evidence>
<dbReference type="InterPro" id="IPR014016">
    <property type="entry name" value="UvrD-like_ATP-bd"/>
</dbReference>
<dbReference type="PANTHER" id="PTHR11070:SF2">
    <property type="entry name" value="ATP-DEPENDENT DNA HELICASE SRS2"/>
    <property type="match status" value="1"/>
</dbReference>
<dbReference type="GeneID" id="82810899"/>
<dbReference type="GO" id="GO:0005524">
    <property type="term" value="F:ATP binding"/>
    <property type="evidence" value="ECO:0007669"/>
    <property type="project" value="UniProtKB-UniRule"/>
</dbReference>
<feature type="domain" description="UvrD-like helicase ATP-binding" evidence="7">
    <location>
        <begin position="20"/>
        <end position="313"/>
    </location>
</feature>
<dbReference type="InterPro" id="IPR027417">
    <property type="entry name" value="P-loop_NTPase"/>
</dbReference>
<dbReference type="GO" id="GO:0043138">
    <property type="term" value="F:3'-5' DNA helicase activity"/>
    <property type="evidence" value="ECO:0007669"/>
    <property type="project" value="TreeGrafter"/>
</dbReference>
<comment type="caution">
    <text evidence="9">The sequence shown here is derived from an EMBL/GenBank/DDBJ whole genome shotgun (WGS) entry which is preliminary data.</text>
</comment>
<evidence type="ECO:0000313" key="10">
    <source>
        <dbReference type="Proteomes" id="UP000276178"/>
    </source>
</evidence>
<dbReference type="InterPro" id="IPR000212">
    <property type="entry name" value="DNA_helicase_UvrD/REP"/>
</dbReference>
<dbReference type="Proteomes" id="UP000276178">
    <property type="component" value="Unassembled WGS sequence"/>
</dbReference>
<proteinExistence type="predicted"/>
<dbReference type="GO" id="GO:0016787">
    <property type="term" value="F:hydrolase activity"/>
    <property type="evidence" value="ECO:0007669"/>
    <property type="project" value="UniProtKB-UniRule"/>
</dbReference>
<dbReference type="PANTHER" id="PTHR11070">
    <property type="entry name" value="UVRD / RECB / PCRA DNA HELICASE FAMILY MEMBER"/>
    <property type="match status" value="1"/>
</dbReference>
<accession>A0A3M8AVI9</accession>
<organism evidence="9 10">
    <name type="scientific">Brevibacillus agri</name>
    <dbReference type="NCBI Taxonomy" id="51101"/>
    <lineage>
        <taxon>Bacteria</taxon>
        <taxon>Bacillati</taxon>
        <taxon>Bacillota</taxon>
        <taxon>Bacilli</taxon>
        <taxon>Bacillales</taxon>
        <taxon>Paenibacillaceae</taxon>
        <taxon>Brevibacillus</taxon>
    </lineage>
</organism>
<dbReference type="EMBL" id="BJOD01000104">
    <property type="protein sequence ID" value="GED28766.1"/>
    <property type="molecule type" value="Genomic_DNA"/>
</dbReference>
<dbReference type="GO" id="GO:0003677">
    <property type="term" value="F:DNA binding"/>
    <property type="evidence" value="ECO:0007669"/>
    <property type="project" value="UniProtKB-KW"/>
</dbReference>
<dbReference type="PROSITE" id="PS51198">
    <property type="entry name" value="UVRD_HELICASE_ATP_BIND"/>
    <property type="match status" value="1"/>
</dbReference>
<sequence length="619" mass="71419">MIEITVEDIKNVETALLGQTKWFSQEQRSIIAYGQSGDVVACPGSGKTTVLIAKIAILMKKIKEAGLDYGICVITYTNVGVEEILVKLKQLGINDVSYPHFIGTIHEFFNYFFALKAYSTLFNRERFFFIENEEYKGYFSSFFEKHKPAWWSFEAPTSAVEGTKLSINNNGEISLIGFEDKKYHSELRETFKEMFLSGYLRHSDTIALSKWYIENNKTKLSQAFQARFKYFFMDETQDTSIDQYQLITKLLEGNKETVIQRYGDPYQALYNLYFGEPDAWEPPVEERIEIATSNRFGENIAKILRTTCIERYAHLKGSELVPSLEPHILLYDNQAEVLEAYARLLKLYGLPLSDKKVYAIAQHHEAVGHYHQGYQRAKSDGQRKSNFADCLNQLYKVMSKTLRKKNPTNRLKYASNRLNDLLNNEFPSAHNDLRSIFSRIIRQVYLCHEYSSELELFHLLYRKILTEDFQLALEDEDTKADVESINNFIIKMFTVETQTEIVDSNSFKHQDVLIHLNTIHGVKGETHLSTLLLESTIRADYSDLVDIMPFLLGSHDEDLTKVIKIKDTLKLAYVALSRPTHFAGIAINEEHISQEDILIAQRHGWKVLKVGELIVDNSE</sequence>
<keyword evidence="11" id="KW-1185">Reference proteome</keyword>
<feature type="binding site" evidence="6">
    <location>
        <begin position="41"/>
        <end position="48"/>
    </location>
    <ligand>
        <name>ATP</name>
        <dbReference type="ChEBI" id="CHEBI:30616"/>
    </ligand>
</feature>
<keyword evidence="3 6" id="KW-0347">Helicase</keyword>
<dbReference type="AlphaFoldDB" id="A0A3M8AVI9"/>
<reference evidence="9 10" key="1">
    <citation type="submission" date="2018-10" db="EMBL/GenBank/DDBJ databases">
        <title>Phylogenomics of Brevibacillus.</title>
        <authorList>
            <person name="Dunlap C."/>
        </authorList>
    </citation>
    <scope>NUCLEOTIDE SEQUENCE [LARGE SCALE GENOMIC DNA]</scope>
    <source>
        <strain evidence="9 10">NRRL NRS 1219</strain>
    </source>
</reference>
<name>A0A3M8AVI9_9BACL</name>
<evidence type="ECO:0000313" key="11">
    <source>
        <dbReference type="Proteomes" id="UP000317180"/>
    </source>
</evidence>
<dbReference type="GO" id="GO:0000725">
    <property type="term" value="P:recombinational repair"/>
    <property type="evidence" value="ECO:0007669"/>
    <property type="project" value="TreeGrafter"/>
</dbReference>
<evidence type="ECO:0000313" key="9">
    <source>
        <dbReference type="EMBL" id="RNB55218.1"/>
    </source>
</evidence>
<evidence type="ECO:0000256" key="3">
    <source>
        <dbReference type="ARBA" id="ARBA00022806"/>
    </source>
</evidence>
<evidence type="ECO:0000256" key="5">
    <source>
        <dbReference type="ARBA" id="ARBA00023125"/>
    </source>
</evidence>
<keyword evidence="1 6" id="KW-0547">Nucleotide-binding</keyword>
<dbReference type="EMBL" id="RHHN01000036">
    <property type="protein sequence ID" value="RNB55218.1"/>
    <property type="molecule type" value="Genomic_DNA"/>
</dbReference>
<dbReference type="InterPro" id="IPR013986">
    <property type="entry name" value="DExx_box_DNA_helicase_dom_sf"/>
</dbReference>
<dbReference type="Pfam" id="PF00580">
    <property type="entry name" value="UvrD-helicase"/>
    <property type="match status" value="1"/>
</dbReference>
<dbReference type="OrthoDB" id="9765670at2"/>
<reference evidence="8 11" key="2">
    <citation type="submission" date="2019-06" db="EMBL/GenBank/DDBJ databases">
        <title>Whole genome shotgun sequence of Brevibacillus agri NBRC 15538.</title>
        <authorList>
            <person name="Hosoyama A."/>
            <person name="Uohara A."/>
            <person name="Ohji S."/>
            <person name="Ichikawa N."/>
        </authorList>
    </citation>
    <scope>NUCLEOTIDE SEQUENCE [LARGE SCALE GENOMIC DNA]</scope>
    <source>
        <strain evidence="8 11">NBRC 15538</strain>
    </source>
</reference>